<dbReference type="EMBL" id="NBNE01008566">
    <property type="protein sequence ID" value="OWY99351.1"/>
    <property type="molecule type" value="Genomic_DNA"/>
</dbReference>
<evidence type="ECO:0000313" key="2">
    <source>
        <dbReference type="Proteomes" id="UP000198211"/>
    </source>
</evidence>
<dbReference type="Proteomes" id="UP000198211">
    <property type="component" value="Unassembled WGS sequence"/>
</dbReference>
<dbReference type="InterPro" id="IPR032466">
    <property type="entry name" value="Metal_Hydrolase"/>
</dbReference>
<accession>A0A225V1Z2</accession>
<keyword evidence="2" id="KW-1185">Reference proteome</keyword>
<proteinExistence type="predicted"/>
<evidence type="ECO:0000313" key="1">
    <source>
        <dbReference type="EMBL" id="OWY99351.1"/>
    </source>
</evidence>
<protein>
    <submittedName>
        <fullName evidence="1">Uncharacterized protein</fullName>
    </submittedName>
</protein>
<dbReference type="OrthoDB" id="250329at2759"/>
<comment type="caution">
    <text evidence="1">The sequence shown here is derived from an EMBL/GenBank/DDBJ whole genome shotgun (WGS) entry which is preliminary data.</text>
</comment>
<name>A0A225V1Z2_9STRA</name>
<dbReference type="AlphaFoldDB" id="A0A225V1Z2"/>
<gene>
    <name evidence="1" type="ORF">PHMEG_00029652</name>
</gene>
<organism evidence="1 2">
    <name type="scientific">Phytophthora megakarya</name>
    <dbReference type="NCBI Taxonomy" id="4795"/>
    <lineage>
        <taxon>Eukaryota</taxon>
        <taxon>Sar</taxon>
        <taxon>Stramenopiles</taxon>
        <taxon>Oomycota</taxon>
        <taxon>Peronosporomycetes</taxon>
        <taxon>Peronosporales</taxon>
        <taxon>Peronosporaceae</taxon>
        <taxon>Phytophthora</taxon>
    </lineage>
</organism>
<dbReference type="SUPFAM" id="SSF51556">
    <property type="entry name" value="Metallo-dependent hydrolases"/>
    <property type="match status" value="1"/>
</dbReference>
<reference evidence="2" key="1">
    <citation type="submission" date="2017-03" db="EMBL/GenBank/DDBJ databases">
        <title>Phytopthora megakarya and P. palmivora, two closely related causual agents of cacao black pod achieved similar genome size and gene model numbers by different mechanisms.</title>
        <authorList>
            <person name="Ali S."/>
            <person name="Shao J."/>
            <person name="Larry D.J."/>
            <person name="Kronmiller B."/>
            <person name="Shen D."/>
            <person name="Strem M.D."/>
            <person name="Melnick R.L."/>
            <person name="Guiltinan M.J."/>
            <person name="Tyler B.M."/>
            <person name="Meinhardt L.W."/>
            <person name="Bailey B.A."/>
        </authorList>
    </citation>
    <scope>NUCLEOTIDE SEQUENCE [LARGE SCALE GENOMIC DNA]</scope>
    <source>
        <strain evidence="2">zdho120</strain>
    </source>
</reference>
<sequence>MLLIDQGQDVRKRVRAPGYPLYFNLMKTWEIDPFWKQVIVKFVGASAVFITGSLTNHVGVVRSKTKVYTPRSTTQWTHSYILKTGEEGWSHLAAPVRGPLVGVGSVSMNADLTALHLLGLDQLVAKRDLAVLQEWFKREDTEAYVDTVFLLFSLKYAVISNTPFESKEDRHWVDDRKSIGPTLGV</sequence>